<sequence>MNGELYLKKGLLQLNKKLYDEALATLNKVIELDDDLASVTSAKCILGEYYFIHQNYEKSKEFLSWICDRQDELEEEFDDLLSEEINTASVLMELIEKYKL</sequence>
<dbReference type="InterPro" id="IPR019734">
    <property type="entry name" value="TPR_rpt"/>
</dbReference>
<keyword evidence="1" id="KW-0802">TPR repeat</keyword>
<dbReference type="PATRIC" id="fig|999432.5.peg.2032"/>
<dbReference type="EMBL" id="AGDV01000020">
    <property type="protein sequence ID" value="EMB31576.1"/>
    <property type="molecule type" value="Genomic_DNA"/>
</dbReference>
<comment type="caution">
    <text evidence="2">The sequence shown here is derived from an EMBL/GenBank/DDBJ whole genome shotgun (WGS) entry which is preliminary data.</text>
</comment>
<feature type="repeat" description="TPR" evidence="1">
    <location>
        <begin position="3"/>
        <end position="36"/>
    </location>
</feature>
<name>A0A0E2E390_TREDN</name>
<proteinExistence type="predicted"/>
<dbReference type="Gene3D" id="1.25.40.10">
    <property type="entry name" value="Tetratricopeptide repeat domain"/>
    <property type="match status" value="1"/>
</dbReference>
<dbReference type="AlphaFoldDB" id="A0A0E2E390"/>
<accession>A0A0E2E390</accession>
<reference evidence="2" key="1">
    <citation type="submission" date="2012-01" db="EMBL/GenBank/DDBJ databases">
        <title>The Genome Sequence of Treponema denticola H-22.</title>
        <authorList>
            <consortium name="The Broad Institute Genome Sequencing Platform"/>
            <person name="Earl A."/>
            <person name="Ward D."/>
            <person name="Feldgarden M."/>
            <person name="Gevers D."/>
            <person name="Blanton J.M."/>
            <person name="Fenno C.J."/>
            <person name="Baranova O.V."/>
            <person name="Mathney J."/>
            <person name="Dewhirst F.E."/>
            <person name="Izard J."/>
            <person name="Young S.K."/>
            <person name="Zeng Q."/>
            <person name="Gargeya S."/>
            <person name="Fitzgerald M."/>
            <person name="Haas B."/>
            <person name="Abouelleil A."/>
            <person name="Alvarado L."/>
            <person name="Arachchi H.M."/>
            <person name="Berlin A."/>
            <person name="Chapman S.B."/>
            <person name="Gearin G."/>
            <person name="Goldberg J."/>
            <person name="Griggs A."/>
            <person name="Gujja S."/>
            <person name="Hansen M."/>
            <person name="Heiman D."/>
            <person name="Howarth C."/>
            <person name="Larimer J."/>
            <person name="Lui A."/>
            <person name="MacDonald P.J.P."/>
            <person name="McCowen C."/>
            <person name="Montmayeur A."/>
            <person name="Murphy C."/>
            <person name="Neiman D."/>
            <person name="Pearson M."/>
            <person name="Priest M."/>
            <person name="Roberts A."/>
            <person name="Saif S."/>
            <person name="Shea T."/>
            <person name="Sisk P."/>
            <person name="Stolte C."/>
            <person name="Sykes S."/>
            <person name="Wortman J."/>
            <person name="Nusbaum C."/>
            <person name="Birren B."/>
        </authorList>
    </citation>
    <scope>NUCLEOTIDE SEQUENCE [LARGE SCALE GENOMIC DNA]</scope>
    <source>
        <strain evidence="2">H-22</strain>
    </source>
</reference>
<protein>
    <submittedName>
        <fullName evidence="2">Uncharacterized protein</fullName>
    </submittedName>
</protein>
<evidence type="ECO:0000313" key="2">
    <source>
        <dbReference type="EMBL" id="EMB31576.1"/>
    </source>
</evidence>
<organism evidence="2">
    <name type="scientific">Treponema denticola H-22</name>
    <dbReference type="NCBI Taxonomy" id="999432"/>
    <lineage>
        <taxon>Bacteria</taxon>
        <taxon>Pseudomonadati</taxon>
        <taxon>Spirochaetota</taxon>
        <taxon>Spirochaetia</taxon>
        <taxon>Spirochaetales</taxon>
        <taxon>Treponemataceae</taxon>
        <taxon>Treponema</taxon>
    </lineage>
</organism>
<dbReference type="SUPFAM" id="SSF48452">
    <property type="entry name" value="TPR-like"/>
    <property type="match status" value="1"/>
</dbReference>
<dbReference type="RefSeq" id="WP_002685290.1">
    <property type="nucleotide sequence ID" value="NZ_CM001795.1"/>
</dbReference>
<dbReference type="PROSITE" id="PS50005">
    <property type="entry name" value="TPR"/>
    <property type="match status" value="1"/>
</dbReference>
<evidence type="ECO:0000256" key="1">
    <source>
        <dbReference type="PROSITE-ProRule" id="PRU00339"/>
    </source>
</evidence>
<gene>
    <name evidence="2" type="ORF">HMPREF9726_01956</name>
</gene>
<dbReference type="InterPro" id="IPR011990">
    <property type="entry name" value="TPR-like_helical_dom_sf"/>
</dbReference>
<dbReference type="Pfam" id="PF13181">
    <property type="entry name" value="TPR_8"/>
    <property type="match status" value="1"/>
</dbReference>
<dbReference type="Proteomes" id="UP000011705">
    <property type="component" value="Chromosome"/>
</dbReference>
<dbReference type="SMART" id="SM00028">
    <property type="entry name" value="TPR"/>
    <property type="match status" value="2"/>
</dbReference>
<dbReference type="HOGENOM" id="CLU_177576_0_0_12"/>